<evidence type="ECO:0000256" key="4">
    <source>
        <dbReference type="ARBA" id="ARBA00023163"/>
    </source>
</evidence>
<dbReference type="Pfam" id="PF13411">
    <property type="entry name" value="MerR_1"/>
    <property type="match status" value="1"/>
</dbReference>
<dbReference type="PROSITE" id="PS50937">
    <property type="entry name" value="HTH_MERR_2"/>
    <property type="match status" value="2"/>
</dbReference>
<evidence type="ECO:0000256" key="1">
    <source>
        <dbReference type="ARBA" id="ARBA00022491"/>
    </source>
</evidence>
<feature type="domain" description="HTH merR-type" evidence="5">
    <location>
        <begin position="123"/>
        <end position="192"/>
    </location>
</feature>
<dbReference type="Proteomes" id="UP000215145">
    <property type="component" value="Unassembled WGS sequence"/>
</dbReference>
<evidence type="ECO:0000256" key="2">
    <source>
        <dbReference type="ARBA" id="ARBA00023015"/>
    </source>
</evidence>
<keyword evidence="3" id="KW-0238">DNA-binding</keyword>
<evidence type="ECO:0000313" key="7">
    <source>
        <dbReference type="Proteomes" id="UP000215145"/>
    </source>
</evidence>
<comment type="caution">
    <text evidence="6">The sequence shown here is derived from an EMBL/GenBank/DDBJ whole genome shotgun (WGS) entry which is preliminary data.</text>
</comment>
<keyword evidence="7" id="KW-1185">Reference proteome</keyword>
<name>A0A229NX21_9BACL</name>
<dbReference type="GO" id="GO:0003677">
    <property type="term" value="F:DNA binding"/>
    <property type="evidence" value="ECO:0007669"/>
    <property type="project" value="UniProtKB-KW"/>
</dbReference>
<keyword evidence="2" id="KW-0805">Transcription regulation</keyword>
<dbReference type="GO" id="GO:0003700">
    <property type="term" value="F:DNA-binding transcription factor activity"/>
    <property type="evidence" value="ECO:0007669"/>
    <property type="project" value="InterPro"/>
</dbReference>
<dbReference type="PROSITE" id="PS00552">
    <property type="entry name" value="HTH_MERR_1"/>
    <property type="match status" value="1"/>
</dbReference>
<dbReference type="InterPro" id="IPR000551">
    <property type="entry name" value="MerR-type_HTH_dom"/>
</dbReference>
<feature type="domain" description="HTH merR-type" evidence="5">
    <location>
        <begin position="5"/>
        <end position="45"/>
    </location>
</feature>
<accession>A0A229NX21</accession>
<reference evidence="6 7" key="1">
    <citation type="submission" date="2017-07" db="EMBL/GenBank/DDBJ databases">
        <title>Paenibacillus herberti R33 genome sequencing and assembly.</title>
        <authorList>
            <person name="Su W."/>
        </authorList>
    </citation>
    <scope>NUCLEOTIDE SEQUENCE [LARGE SCALE GENOMIC DNA]</scope>
    <source>
        <strain evidence="6 7">R33</strain>
    </source>
</reference>
<dbReference type="SMART" id="SM00422">
    <property type="entry name" value="HTH_MERR"/>
    <property type="match status" value="2"/>
</dbReference>
<keyword evidence="4" id="KW-0804">Transcription</keyword>
<dbReference type="Pfam" id="PF00376">
    <property type="entry name" value="MerR"/>
    <property type="match status" value="1"/>
</dbReference>
<dbReference type="InterPro" id="IPR047057">
    <property type="entry name" value="MerR_fam"/>
</dbReference>
<dbReference type="SUPFAM" id="SSF46955">
    <property type="entry name" value="Putative DNA-binding domain"/>
    <property type="match status" value="2"/>
</dbReference>
<dbReference type="OrthoDB" id="122388at2"/>
<evidence type="ECO:0000256" key="3">
    <source>
        <dbReference type="ARBA" id="ARBA00023125"/>
    </source>
</evidence>
<sequence length="247" mass="28320">MTEVPYTPKQLANKLNLSTTTLRRYEELGLIPDVPRTASNRRWYTTVHLLASAAIRILIQGYDIPVVHEAMKQVKDGNTNEALWLLNQGQYKMQLEKRRVEEIMPLVRNADFSTFGNVKLKDRMSIGEVADLAGVNTSAIRYWEQEGLIVSERNQENGYRLFTPVELRKIFVISSLRKTVYFIGNIKQLLDDLESRHFTKVERSFQIALQELDSQLHLQFQGIAVFMAYLTAVNPAGDDGETDGERQ</sequence>
<dbReference type="EMBL" id="NMUQ01000002">
    <property type="protein sequence ID" value="OXM14367.1"/>
    <property type="molecule type" value="Genomic_DNA"/>
</dbReference>
<dbReference type="RefSeq" id="WP_089525191.1">
    <property type="nucleotide sequence ID" value="NZ_NMUQ01000002.1"/>
</dbReference>
<dbReference type="PANTHER" id="PTHR30204">
    <property type="entry name" value="REDOX-CYCLING DRUG-SENSING TRANSCRIPTIONAL ACTIVATOR SOXR"/>
    <property type="match status" value="1"/>
</dbReference>
<protein>
    <submittedName>
        <fullName evidence="6">MerR family transcriptional regulator</fullName>
    </submittedName>
</protein>
<dbReference type="Gene3D" id="1.10.1660.10">
    <property type="match status" value="2"/>
</dbReference>
<organism evidence="6 7">
    <name type="scientific">Paenibacillus herberti</name>
    <dbReference type="NCBI Taxonomy" id="1619309"/>
    <lineage>
        <taxon>Bacteria</taxon>
        <taxon>Bacillati</taxon>
        <taxon>Bacillota</taxon>
        <taxon>Bacilli</taxon>
        <taxon>Bacillales</taxon>
        <taxon>Paenibacillaceae</taxon>
        <taxon>Paenibacillus</taxon>
    </lineage>
</organism>
<proteinExistence type="predicted"/>
<keyword evidence="1" id="KW-0678">Repressor</keyword>
<evidence type="ECO:0000259" key="5">
    <source>
        <dbReference type="PROSITE" id="PS50937"/>
    </source>
</evidence>
<dbReference type="PANTHER" id="PTHR30204:SF69">
    <property type="entry name" value="MERR-FAMILY TRANSCRIPTIONAL REGULATOR"/>
    <property type="match status" value="1"/>
</dbReference>
<dbReference type="AlphaFoldDB" id="A0A229NX21"/>
<gene>
    <name evidence="6" type="ORF">CGZ75_15585</name>
</gene>
<evidence type="ECO:0000313" key="6">
    <source>
        <dbReference type="EMBL" id="OXM14367.1"/>
    </source>
</evidence>
<dbReference type="InterPro" id="IPR009061">
    <property type="entry name" value="DNA-bd_dom_put_sf"/>
</dbReference>